<name>A0A7W9GWM1_9ACTN</name>
<comment type="caution">
    <text evidence="1">The sequence shown here is derived from an EMBL/GenBank/DDBJ whole genome shotgun (WGS) entry which is preliminary data.</text>
</comment>
<proteinExistence type="predicted"/>
<gene>
    <name evidence="1" type="ORF">HD601_005698</name>
</gene>
<dbReference type="InterPro" id="IPR006059">
    <property type="entry name" value="SBP"/>
</dbReference>
<accession>A0A7W9GWM1</accession>
<organism evidence="1 2">
    <name type="scientific">Jiangella mangrovi</name>
    <dbReference type="NCBI Taxonomy" id="1524084"/>
    <lineage>
        <taxon>Bacteria</taxon>
        <taxon>Bacillati</taxon>
        <taxon>Actinomycetota</taxon>
        <taxon>Actinomycetes</taxon>
        <taxon>Jiangellales</taxon>
        <taxon>Jiangellaceae</taxon>
        <taxon>Jiangella</taxon>
    </lineage>
</organism>
<dbReference type="Proteomes" id="UP000542813">
    <property type="component" value="Unassembled WGS sequence"/>
</dbReference>
<evidence type="ECO:0000313" key="2">
    <source>
        <dbReference type="Proteomes" id="UP000542813"/>
    </source>
</evidence>
<dbReference type="Pfam" id="PF13416">
    <property type="entry name" value="SBP_bac_8"/>
    <property type="match status" value="1"/>
</dbReference>
<dbReference type="Gene3D" id="3.40.190.10">
    <property type="entry name" value="Periplasmic binding protein-like II"/>
    <property type="match status" value="1"/>
</dbReference>
<sequence length="366" mass="38992">MTTTLRVLCWDHPRCTGPMTAAAAAYRSVRPDVALECGVRPLAAFNDQPPWAVPDGYDLLLVDHPMTGAAAERGALVPLDAVLPPQRLDRIAAESIGHDAYAWAGHQWALSVDVACQVAVVRPDRLDAVPRTWDDVLGLALRAPGAVALPLAPADALCTLISLSANAALAASDEPHWLRPEAVEFLVALARVVTPASFELTPPQVLELMAGDGVVAYAPFVFGYAVAARPPLAFADIPGVDGRPYGAILGGAGLAVLPGRPHVAEAAEFAAWCLDAEVQRDVLLPAGGQPAHRAVSRHPASGDFFRDTRQSLAHAFVRPRDAWWPEFHREAGLSLAESLRSGERPASIHRRLATLAGRHREGVMSQ</sequence>
<dbReference type="SUPFAM" id="SSF53850">
    <property type="entry name" value="Periplasmic binding protein-like II"/>
    <property type="match status" value="1"/>
</dbReference>
<evidence type="ECO:0000313" key="1">
    <source>
        <dbReference type="EMBL" id="MBB5791123.1"/>
    </source>
</evidence>
<keyword evidence="1" id="KW-0813">Transport</keyword>
<reference evidence="1 2" key="1">
    <citation type="submission" date="2020-08" db="EMBL/GenBank/DDBJ databases">
        <title>Sequencing the genomes of 1000 actinobacteria strains.</title>
        <authorList>
            <person name="Klenk H.-P."/>
        </authorList>
    </citation>
    <scope>NUCLEOTIDE SEQUENCE [LARGE SCALE GENOMIC DNA]</scope>
    <source>
        <strain evidence="1 2">DSM 102122</strain>
    </source>
</reference>
<keyword evidence="1" id="KW-0762">Sugar transport</keyword>
<dbReference type="AlphaFoldDB" id="A0A7W9GWM1"/>
<protein>
    <submittedName>
        <fullName evidence="1">Multiple sugar transport system substrate-binding protein</fullName>
    </submittedName>
</protein>
<keyword evidence="2" id="KW-1185">Reference proteome</keyword>
<dbReference type="RefSeq" id="WP_184827639.1">
    <property type="nucleotide sequence ID" value="NZ_JACHMM010000001.1"/>
</dbReference>
<dbReference type="EMBL" id="JACHMM010000001">
    <property type="protein sequence ID" value="MBB5791123.1"/>
    <property type="molecule type" value="Genomic_DNA"/>
</dbReference>